<evidence type="ECO:0000313" key="3">
    <source>
        <dbReference type="Proteomes" id="UP001530293"/>
    </source>
</evidence>
<feature type="region of interest" description="Disordered" evidence="1">
    <location>
        <begin position="17"/>
        <end position="51"/>
    </location>
</feature>
<evidence type="ECO:0000313" key="2">
    <source>
        <dbReference type="EMBL" id="KAL3763266.1"/>
    </source>
</evidence>
<name>A0ABD3MMS1_9STRA</name>
<accession>A0ABD3MMS1</accession>
<reference evidence="2 3" key="1">
    <citation type="submission" date="2024-10" db="EMBL/GenBank/DDBJ databases">
        <title>Updated reference genomes for cyclostephanoid diatoms.</title>
        <authorList>
            <person name="Roberts W.R."/>
            <person name="Alverson A.J."/>
        </authorList>
    </citation>
    <scope>NUCLEOTIDE SEQUENCE [LARGE SCALE GENOMIC DNA]</scope>
    <source>
        <strain evidence="2 3">AJA232-27</strain>
    </source>
</reference>
<dbReference type="AlphaFoldDB" id="A0ABD3MMS1"/>
<comment type="caution">
    <text evidence="2">The sequence shown here is derived from an EMBL/GenBank/DDBJ whole genome shotgun (WGS) entry which is preliminary data.</text>
</comment>
<keyword evidence="3" id="KW-1185">Reference proteome</keyword>
<sequence length="135" mass="15864">MPPIPLAHPSFALLECSSSSSSSPNITARKHNRSYHTSPPLHRPGYKPERNPKIKISLEQLRMAARTQGRRLPICHEQHEKVMNSLEAAKYENHAIYKYVKEYHKCREDYELNHKGKDKAMMRELNKYLVRDRKK</sequence>
<gene>
    <name evidence="2" type="ORF">ACHAWU_008969</name>
</gene>
<protein>
    <submittedName>
        <fullName evidence="2">Uncharacterized protein</fullName>
    </submittedName>
</protein>
<dbReference type="Proteomes" id="UP001530293">
    <property type="component" value="Unassembled WGS sequence"/>
</dbReference>
<proteinExistence type="predicted"/>
<evidence type="ECO:0000256" key="1">
    <source>
        <dbReference type="SAM" id="MobiDB-lite"/>
    </source>
</evidence>
<organism evidence="2 3">
    <name type="scientific">Discostella pseudostelligera</name>
    <dbReference type="NCBI Taxonomy" id="259834"/>
    <lineage>
        <taxon>Eukaryota</taxon>
        <taxon>Sar</taxon>
        <taxon>Stramenopiles</taxon>
        <taxon>Ochrophyta</taxon>
        <taxon>Bacillariophyta</taxon>
        <taxon>Coscinodiscophyceae</taxon>
        <taxon>Thalassiosirophycidae</taxon>
        <taxon>Stephanodiscales</taxon>
        <taxon>Stephanodiscaceae</taxon>
        <taxon>Discostella</taxon>
    </lineage>
</organism>
<dbReference type="EMBL" id="JALLBG020000124">
    <property type="protein sequence ID" value="KAL3763266.1"/>
    <property type="molecule type" value="Genomic_DNA"/>
</dbReference>